<comment type="similarity">
    <text evidence="2 12">Belongs to the cytochrome ubiquinol oxidase subunit 1 family.</text>
</comment>
<keyword evidence="3 12" id="KW-0813">Transport</keyword>
<keyword evidence="6 12" id="KW-0812">Transmembrane</keyword>
<evidence type="ECO:0000256" key="11">
    <source>
        <dbReference type="ARBA" id="ARBA00023136"/>
    </source>
</evidence>
<dbReference type="Pfam" id="PF01654">
    <property type="entry name" value="Cyt_bd_oxida_I"/>
    <property type="match status" value="1"/>
</dbReference>
<feature type="transmembrane region" description="Helical" evidence="12">
    <location>
        <begin position="354"/>
        <end position="374"/>
    </location>
</feature>
<name>A0ABY2Q903_9HYPH</name>
<evidence type="ECO:0000256" key="10">
    <source>
        <dbReference type="ARBA" id="ARBA00023004"/>
    </source>
</evidence>
<dbReference type="InterPro" id="IPR002585">
    <property type="entry name" value="Cyt-d_ubiquinol_oxidase_su_1"/>
</dbReference>
<dbReference type="Proteomes" id="UP000306441">
    <property type="component" value="Unassembled WGS sequence"/>
</dbReference>
<keyword evidence="11 12" id="KW-0472">Membrane</keyword>
<keyword evidence="9 12" id="KW-1133">Transmembrane helix</keyword>
<evidence type="ECO:0000256" key="5">
    <source>
        <dbReference type="ARBA" id="ARBA00022617"/>
    </source>
</evidence>
<dbReference type="PANTHER" id="PTHR30365:SF14">
    <property type="entry name" value="CYTOCHROME BD MENAQUINOL OXIDASE SUBUNIT I-RELATED"/>
    <property type="match status" value="1"/>
</dbReference>
<keyword evidence="10 12" id="KW-0408">Iron</keyword>
<keyword evidence="4 12" id="KW-1003">Cell membrane</keyword>
<dbReference type="PIRSF" id="PIRSF006446">
    <property type="entry name" value="Cyt_quinol_oxidase_1"/>
    <property type="match status" value="1"/>
</dbReference>
<evidence type="ECO:0000256" key="2">
    <source>
        <dbReference type="ARBA" id="ARBA00009819"/>
    </source>
</evidence>
<evidence type="ECO:0000313" key="13">
    <source>
        <dbReference type="EMBL" id="THF57824.1"/>
    </source>
</evidence>
<feature type="transmembrane region" description="Helical" evidence="12">
    <location>
        <begin position="316"/>
        <end position="342"/>
    </location>
</feature>
<dbReference type="EMBL" id="SSNY01000004">
    <property type="protein sequence ID" value="THF57824.1"/>
    <property type="molecule type" value="Genomic_DNA"/>
</dbReference>
<feature type="transmembrane region" description="Helical" evidence="12">
    <location>
        <begin position="125"/>
        <end position="146"/>
    </location>
</feature>
<evidence type="ECO:0000256" key="8">
    <source>
        <dbReference type="ARBA" id="ARBA00022982"/>
    </source>
</evidence>
<evidence type="ECO:0000256" key="12">
    <source>
        <dbReference type="PIRNR" id="PIRNR006446"/>
    </source>
</evidence>
<comment type="subcellular location">
    <subcellularLocation>
        <location evidence="12">Cell inner membrane</location>
    </subcellularLocation>
    <subcellularLocation>
        <location evidence="1">Cell membrane</location>
        <topology evidence="1">Multi-pass membrane protein</topology>
    </subcellularLocation>
</comment>
<feature type="transmembrane region" description="Helical" evidence="12">
    <location>
        <begin position="96"/>
        <end position="118"/>
    </location>
</feature>
<feature type="transmembrane region" description="Helical" evidence="12">
    <location>
        <begin position="405"/>
        <end position="426"/>
    </location>
</feature>
<dbReference type="PANTHER" id="PTHR30365">
    <property type="entry name" value="CYTOCHROME D UBIQUINOL OXIDASE"/>
    <property type="match status" value="1"/>
</dbReference>
<keyword evidence="7 12" id="KW-0479">Metal-binding</keyword>
<comment type="caution">
    <text evidence="13">The sequence shown here is derived from an EMBL/GenBank/DDBJ whole genome shotgun (WGS) entry which is preliminary data.</text>
</comment>
<evidence type="ECO:0000313" key="14">
    <source>
        <dbReference type="Proteomes" id="UP000306441"/>
    </source>
</evidence>
<evidence type="ECO:0000256" key="4">
    <source>
        <dbReference type="ARBA" id="ARBA00022475"/>
    </source>
</evidence>
<keyword evidence="14" id="KW-1185">Reference proteome</keyword>
<gene>
    <name evidence="13" type="ORF">E6C48_08745</name>
</gene>
<evidence type="ECO:0000256" key="1">
    <source>
        <dbReference type="ARBA" id="ARBA00004651"/>
    </source>
</evidence>
<evidence type="ECO:0000256" key="7">
    <source>
        <dbReference type="ARBA" id="ARBA00022723"/>
    </source>
</evidence>
<keyword evidence="5 12" id="KW-0349">Heme</keyword>
<accession>A0ABY2Q903</accession>
<sequence length="466" mass="52076">MELDPLLLSRLQFAWVIAWHILLPAFTVGLASYIAVLEGLNFFTGRDIYLRISSFWIKIFSVSFGMGVVSGIVMPFQFGTNWSRYSDATANVLSPLFAYEGLTAFFLEAAFLGVLLFGRKLVPRWAHFVAALMVAFGTLLSSFWILSANSWMQTPAGYDLIDGRFFPRNWMEIVFNPSFPYRLGHTVVGFYVTTAFVVVGVAAWLIRRGRFVAEGSRMLSMTLWLLTVLVPAQILLGDLHGLNTLHYQPAKLAAIEAHWDTESRAPLNLFAIPDEENETNRYVIQVPLLGSLILAHDINGEIRGLKDFPRDQRPPVAIPFFSFRIMVGIGVLMLVMVAASWWLRWKGTLFTTGWYLTACQWIAPLGFVAVLAGWTTTEVGRQPWTVYGLLRTADSVSPSLTGTDVLISLAGYMVAYLVIFPAGLFIMARFVRKGPDEADDEIEEIESGRPGLPVRALPREEGANRS</sequence>
<feature type="transmembrane region" description="Helical" evidence="12">
    <location>
        <begin position="218"/>
        <end position="236"/>
    </location>
</feature>
<dbReference type="RefSeq" id="WP_136356176.1">
    <property type="nucleotide sequence ID" value="NZ_SSNY01000004.1"/>
</dbReference>
<reference evidence="13 14" key="1">
    <citation type="submission" date="2019-04" db="EMBL/GenBank/DDBJ databases">
        <title>Mesorhizobium composti sp. nov., isolated from compost.</title>
        <authorList>
            <person name="Lin S.-Y."/>
            <person name="Hameed A."/>
            <person name="Hsieh Y.-T."/>
            <person name="Young C.-C."/>
        </authorList>
    </citation>
    <scope>NUCLEOTIDE SEQUENCE [LARGE SCALE GENOMIC DNA]</scope>
    <source>
        <strain evidence="13 14">CC-YTH430</strain>
    </source>
</reference>
<feature type="transmembrane region" description="Helical" evidence="12">
    <location>
        <begin position="55"/>
        <end position="76"/>
    </location>
</feature>
<evidence type="ECO:0000256" key="9">
    <source>
        <dbReference type="ARBA" id="ARBA00022989"/>
    </source>
</evidence>
<proteinExistence type="inferred from homology"/>
<protein>
    <submittedName>
        <fullName evidence="13">Cytochrome ubiquinol oxidase subunit I</fullName>
    </submittedName>
</protein>
<evidence type="ECO:0000256" key="6">
    <source>
        <dbReference type="ARBA" id="ARBA00022692"/>
    </source>
</evidence>
<feature type="transmembrane region" description="Helical" evidence="12">
    <location>
        <begin position="188"/>
        <end position="206"/>
    </location>
</feature>
<organism evidence="13 14">
    <name type="scientific">Ollibium composti</name>
    <dbReference type="NCBI Taxonomy" id="2675109"/>
    <lineage>
        <taxon>Bacteria</taxon>
        <taxon>Pseudomonadati</taxon>
        <taxon>Pseudomonadota</taxon>
        <taxon>Alphaproteobacteria</taxon>
        <taxon>Hyphomicrobiales</taxon>
        <taxon>Phyllobacteriaceae</taxon>
        <taxon>Ollibium</taxon>
    </lineage>
</organism>
<feature type="transmembrane region" description="Helical" evidence="12">
    <location>
        <begin position="12"/>
        <end position="34"/>
    </location>
</feature>
<keyword evidence="8 12" id="KW-0249">Electron transport</keyword>
<evidence type="ECO:0000256" key="3">
    <source>
        <dbReference type="ARBA" id="ARBA00022448"/>
    </source>
</evidence>